<organism evidence="2 3">
    <name type="scientific">Arthrobotrys musiformis</name>
    <dbReference type="NCBI Taxonomy" id="47236"/>
    <lineage>
        <taxon>Eukaryota</taxon>
        <taxon>Fungi</taxon>
        <taxon>Dikarya</taxon>
        <taxon>Ascomycota</taxon>
        <taxon>Pezizomycotina</taxon>
        <taxon>Orbiliomycetes</taxon>
        <taxon>Orbiliales</taxon>
        <taxon>Orbiliaceae</taxon>
        <taxon>Arthrobotrys</taxon>
    </lineage>
</organism>
<sequence>MEIFKERERNKDNPSYSGGDATARLPDEITVQKGKNGLNYPAERLSKAFNFEGEKIISPGPYQDVSLVEAFGEDFSYTVLDAAVSRRDKHLVMKWDAEAQARSSYTDVPLWVYTSWKAGLNSDPTPLDHSQENNGGSVFTASENDPVLKYVSIVGLRGTGTARFLHGYKRYFEEFRFGDTSSHDSNGASPRTYLLKKSDMATNKSAWYFLIAMEEIFIIGTALNRYPNGLGLGFIDSIGFCIDIDDNGDKVVDIFLEIRSEKSEPQILGSTTALGDSSIELFRVDNILDSKLAIHPLASLLSGRSIYDPSDDPSFHFVVAVLPLHLDAHLPLGDDTVQDQLGDTGDLALSFIFCVSGREKHLVVSSLPKPLEVLPAVGEETLGSIEQMIHDQMANGIRAAWLKSAGVETLRYVTFMELHSDTRQLLNTFEQEGKAPKDEITAYGQLDAAFPDIMKLFSLAREGAAITGAVGKAAFEELEIYAVEFVNLQDYQAIIVEIG</sequence>
<gene>
    <name evidence="2" type="ORF">TWF481_000215</name>
</gene>
<comment type="caution">
    <text evidence="2">The sequence shown here is derived from an EMBL/GenBank/DDBJ whole genome shotgun (WGS) entry which is preliminary data.</text>
</comment>
<feature type="region of interest" description="Disordered" evidence="1">
    <location>
        <begin position="1"/>
        <end position="25"/>
    </location>
</feature>
<evidence type="ECO:0000313" key="3">
    <source>
        <dbReference type="Proteomes" id="UP001370758"/>
    </source>
</evidence>
<feature type="compositionally biased region" description="Basic and acidic residues" evidence="1">
    <location>
        <begin position="1"/>
        <end position="12"/>
    </location>
</feature>
<evidence type="ECO:0000313" key="2">
    <source>
        <dbReference type="EMBL" id="KAK6511294.1"/>
    </source>
</evidence>
<dbReference type="AlphaFoldDB" id="A0AAV9WMW3"/>
<keyword evidence="3" id="KW-1185">Reference proteome</keyword>
<protein>
    <submittedName>
        <fullName evidence="2">Uncharacterized protein</fullName>
    </submittedName>
</protein>
<evidence type="ECO:0000256" key="1">
    <source>
        <dbReference type="SAM" id="MobiDB-lite"/>
    </source>
</evidence>
<proteinExistence type="predicted"/>
<reference evidence="2 3" key="1">
    <citation type="submission" date="2023-08" db="EMBL/GenBank/DDBJ databases">
        <authorList>
            <person name="Palmer J.M."/>
        </authorList>
    </citation>
    <scope>NUCLEOTIDE SEQUENCE [LARGE SCALE GENOMIC DNA]</scope>
    <source>
        <strain evidence="2 3">TWF481</strain>
    </source>
</reference>
<name>A0AAV9WMW3_9PEZI</name>
<dbReference type="Proteomes" id="UP001370758">
    <property type="component" value="Unassembled WGS sequence"/>
</dbReference>
<accession>A0AAV9WMW3</accession>
<dbReference type="EMBL" id="JAVHJL010000001">
    <property type="protein sequence ID" value="KAK6511294.1"/>
    <property type="molecule type" value="Genomic_DNA"/>
</dbReference>